<evidence type="ECO:0000313" key="3">
    <source>
        <dbReference type="Proteomes" id="UP000619457"/>
    </source>
</evidence>
<dbReference type="InterPro" id="IPR038740">
    <property type="entry name" value="BioF2-like_GNAT_dom"/>
</dbReference>
<dbReference type="SUPFAM" id="SSF55729">
    <property type="entry name" value="Acyl-CoA N-acyltransferases (Nat)"/>
    <property type="match status" value="1"/>
</dbReference>
<gene>
    <name evidence="2" type="ORF">GCM10007049_03710</name>
</gene>
<name>A0A918UJH3_9BACT</name>
<accession>A0A918UJH3</accession>
<reference evidence="2" key="2">
    <citation type="submission" date="2020-09" db="EMBL/GenBank/DDBJ databases">
        <authorList>
            <person name="Sun Q."/>
            <person name="Kim S."/>
        </authorList>
    </citation>
    <scope>NUCLEOTIDE SEQUENCE</scope>
    <source>
        <strain evidence="2">KCTC 12368</strain>
    </source>
</reference>
<dbReference type="EMBL" id="BMWX01000001">
    <property type="protein sequence ID" value="GGZ14943.1"/>
    <property type="molecule type" value="Genomic_DNA"/>
</dbReference>
<proteinExistence type="predicted"/>
<reference evidence="2" key="1">
    <citation type="journal article" date="2014" name="Int. J. Syst. Evol. Microbiol.">
        <title>Complete genome sequence of Corynebacterium casei LMG S-19264T (=DSM 44701T), isolated from a smear-ripened cheese.</title>
        <authorList>
            <consortium name="US DOE Joint Genome Institute (JGI-PGF)"/>
            <person name="Walter F."/>
            <person name="Albersmeier A."/>
            <person name="Kalinowski J."/>
            <person name="Ruckert C."/>
        </authorList>
    </citation>
    <scope>NUCLEOTIDE SEQUENCE</scope>
    <source>
        <strain evidence="2">KCTC 12368</strain>
    </source>
</reference>
<dbReference type="Proteomes" id="UP000619457">
    <property type="component" value="Unassembled WGS sequence"/>
</dbReference>
<comment type="caution">
    <text evidence="2">The sequence shown here is derived from an EMBL/GenBank/DDBJ whole genome shotgun (WGS) entry which is preliminary data.</text>
</comment>
<sequence>MDLTNFEIISGQKARELFRSKDFLNLWKDLYAKCPWSTIFQSPEFIITWFDVYENQDPFLLIAKSGRQLQGLMFLTNKEGESTLYYPGFKLAEYQSWLSTEADNSEFVAEAFSLFASEYPNRGIHLNYLNVGTPIDQLATDSKVSQNLWLKSHEQPLMKCDPEALEKELKKKNKKEKINRLKRLGSLEFVQIKDSTYFESIMPTLAIQNDIRKGAMYGKFAFSDDPKRSEFLIDCFKKGILHTTVYKVDEEIIASNAGFQSESMVHLQGVNTHSPLFAKYSPGILHFLHLGIELHHQGFEYFDLTPGGAGGYKAMLSTDIMETQELFFGSKWKVKKLYSKEFVKNKVKKFLEKDTKGLEKWLQQKIEKKTQKGKTVDQSIQPGYFMDCSNCSKDLYTIKLSELPEAQKIKKASYQKNSLADLLLFDLSDKKQLFISDAMRRLENGQQLYTRTEQDRLISALWLIPQGVKTTSGQKVEEPYIEFSYLNQKEEAFCMDIVNSMIHHESIPLPILIKTPIELSVALPKNESSISVNPTV</sequence>
<protein>
    <recommendedName>
        <fullName evidence="1">BioF2-like acetyltransferase domain-containing protein</fullName>
    </recommendedName>
</protein>
<organism evidence="2 3">
    <name type="scientific">Echinicola pacifica</name>
    <dbReference type="NCBI Taxonomy" id="346377"/>
    <lineage>
        <taxon>Bacteria</taxon>
        <taxon>Pseudomonadati</taxon>
        <taxon>Bacteroidota</taxon>
        <taxon>Cytophagia</taxon>
        <taxon>Cytophagales</taxon>
        <taxon>Cyclobacteriaceae</taxon>
        <taxon>Echinicola</taxon>
    </lineage>
</organism>
<dbReference type="RefSeq" id="WP_018474390.1">
    <property type="nucleotide sequence ID" value="NZ_BMWX01000001.1"/>
</dbReference>
<evidence type="ECO:0000259" key="1">
    <source>
        <dbReference type="Pfam" id="PF13480"/>
    </source>
</evidence>
<dbReference type="Pfam" id="PF13480">
    <property type="entry name" value="Acetyltransf_6"/>
    <property type="match status" value="1"/>
</dbReference>
<keyword evidence="3" id="KW-1185">Reference proteome</keyword>
<feature type="domain" description="BioF2-like acetyltransferase" evidence="1">
    <location>
        <begin position="171"/>
        <end position="313"/>
    </location>
</feature>
<evidence type="ECO:0000313" key="2">
    <source>
        <dbReference type="EMBL" id="GGZ14943.1"/>
    </source>
</evidence>
<dbReference type="InterPro" id="IPR016181">
    <property type="entry name" value="Acyl_CoA_acyltransferase"/>
</dbReference>
<dbReference type="AlphaFoldDB" id="A0A918UJH3"/>